<protein>
    <submittedName>
        <fullName evidence="1">Uncharacterized protein</fullName>
    </submittedName>
</protein>
<sequence>MRTYTLIGKGPEVSVKFAPGVDLSNDVYEIALVHLSTVHTIRNVKDGHNRLHYEVVEGDGAPASYMLSISPGTYTLEDIHHRISNNLHQQFPSDFAEKKHFFELEADPQTNKVRVNTSFTLRFDHAESIGPLLGFSKTVSPTPFGVYVAADAAPTIVKDFEVFVTCNVIESGYINHRIAHVLYQFHVNDLPAAIVEERPAEKIFHRVTRRWIDEISIRLENADGHLIPLYSETPLTCTLLVRPRSNYNGAFF</sequence>
<dbReference type="AlphaFoldDB" id="A0AAN9YV68"/>
<gene>
    <name evidence="1" type="ORF">R5R35_013828</name>
</gene>
<dbReference type="EMBL" id="JAZDUA010001127">
    <property type="protein sequence ID" value="KAK7788423.1"/>
    <property type="molecule type" value="Genomic_DNA"/>
</dbReference>
<accession>A0AAN9YV68</accession>
<dbReference type="Proteomes" id="UP001378592">
    <property type="component" value="Unassembled WGS sequence"/>
</dbReference>
<evidence type="ECO:0000313" key="1">
    <source>
        <dbReference type="EMBL" id="KAK7788423.1"/>
    </source>
</evidence>
<proteinExistence type="predicted"/>
<reference evidence="1 2" key="1">
    <citation type="submission" date="2024-03" db="EMBL/GenBank/DDBJ databases">
        <title>The genome assembly and annotation of the cricket Gryllus longicercus Weissman &amp; Gray.</title>
        <authorList>
            <person name="Szrajer S."/>
            <person name="Gray D."/>
            <person name="Ylla G."/>
        </authorList>
    </citation>
    <scope>NUCLEOTIDE SEQUENCE [LARGE SCALE GENOMIC DNA]</scope>
    <source>
        <strain evidence="1">DAG 2021-001</strain>
        <tissue evidence="1">Whole body minus gut</tissue>
    </source>
</reference>
<evidence type="ECO:0000313" key="2">
    <source>
        <dbReference type="Proteomes" id="UP001378592"/>
    </source>
</evidence>
<name>A0AAN9YV68_9ORTH</name>
<comment type="caution">
    <text evidence="1">The sequence shown here is derived from an EMBL/GenBank/DDBJ whole genome shotgun (WGS) entry which is preliminary data.</text>
</comment>
<keyword evidence="2" id="KW-1185">Reference proteome</keyword>
<organism evidence="1 2">
    <name type="scientific">Gryllus longicercus</name>
    <dbReference type="NCBI Taxonomy" id="2509291"/>
    <lineage>
        <taxon>Eukaryota</taxon>
        <taxon>Metazoa</taxon>
        <taxon>Ecdysozoa</taxon>
        <taxon>Arthropoda</taxon>
        <taxon>Hexapoda</taxon>
        <taxon>Insecta</taxon>
        <taxon>Pterygota</taxon>
        <taxon>Neoptera</taxon>
        <taxon>Polyneoptera</taxon>
        <taxon>Orthoptera</taxon>
        <taxon>Ensifera</taxon>
        <taxon>Gryllidea</taxon>
        <taxon>Grylloidea</taxon>
        <taxon>Gryllidae</taxon>
        <taxon>Gryllinae</taxon>
        <taxon>Gryllus</taxon>
    </lineage>
</organism>